<reference evidence="1 2" key="1">
    <citation type="submission" date="2018-11" db="EMBL/GenBank/DDBJ databases">
        <authorList>
            <consortium name="Pathogen Informatics"/>
        </authorList>
    </citation>
    <scope>NUCLEOTIDE SEQUENCE [LARGE SCALE GENOMIC DNA]</scope>
</reference>
<dbReference type="EMBL" id="UZAG01016734">
    <property type="protein sequence ID" value="VDO30403.1"/>
    <property type="molecule type" value="Genomic_DNA"/>
</dbReference>
<dbReference type="Proteomes" id="UP000280834">
    <property type="component" value="Unassembled WGS sequence"/>
</dbReference>
<keyword evidence="2" id="KW-1185">Reference proteome</keyword>
<evidence type="ECO:0000313" key="1">
    <source>
        <dbReference type="EMBL" id="VDO30403.1"/>
    </source>
</evidence>
<protein>
    <submittedName>
        <fullName evidence="1">Uncharacterized protein</fullName>
    </submittedName>
</protein>
<name>A0A3P7VEV2_9BILA</name>
<accession>A0A3P7VEV2</accession>
<dbReference type="AlphaFoldDB" id="A0A3P7VEV2"/>
<gene>
    <name evidence="1" type="ORF">BTMF_LOCUS9045</name>
</gene>
<evidence type="ECO:0000313" key="2">
    <source>
        <dbReference type="Proteomes" id="UP000280834"/>
    </source>
</evidence>
<sequence length="51" mass="6394">MKRYDWQKYSVNKVDKWRHGSVEFTLLCTSIFHYMPQKFYCIFSIRCQFFS</sequence>
<organism evidence="1 2">
    <name type="scientific">Brugia timori</name>
    <dbReference type="NCBI Taxonomy" id="42155"/>
    <lineage>
        <taxon>Eukaryota</taxon>
        <taxon>Metazoa</taxon>
        <taxon>Ecdysozoa</taxon>
        <taxon>Nematoda</taxon>
        <taxon>Chromadorea</taxon>
        <taxon>Rhabditida</taxon>
        <taxon>Spirurina</taxon>
        <taxon>Spiruromorpha</taxon>
        <taxon>Filarioidea</taxon>
        <taxon>Onchocercidae</taxon>
        <taxon>Brugia</taxon>
    </lineage>
</organism>
<proteinExistence type="predicted"/>